<dbReference type="EMBL" id="CP000112">
    <property type="protein sequence ID" value="ABB39673.1"/>
    <property type="molecule type" value="Genomic_DNA"/>
</dbReference>
<dbReference type="AlphaFoldDB" id="Q30XC3"/>
<organism evidence="2 3">
    <name type="scientific">Oleidesulfovibrio alaskensis (strain ATCC BAA-1058 / DSM 17464 / G20)</name>
    <name type="common">Desulfovibrio alaskensis</name>
    <dbReference type="NCBI Taxonomy" id="207559"/>
    <lineage>
        <taxon>Bacteria</taxon>
        <taxon>Pseudomonadati</taxon>
        <taxon>Thermodesulfobacteriota</taxon>
        <taxon>Desulfovibrionia</taxon>
        <taxon>Desulfovibrionales</taxon>
        <taxon>Desulfovibrionaceae</taxon>
        <taxon>Oleidesulfovibrio</taxon>
    </lineage>
</organism>
<dbReference type="Proteomes" id="UP000002710">
    <property type="component" value="Chromosome"/>
</dbReference>
<keyword evidence="3" id="KW-1185">Reference proteome</keyword>
<accession>Q30XC3</accession>
<dbReference type="Gene3D" id="3.40.50.150">
    <property type="entry name" value="Vaccinia Virus protein VP39"/>
    <property type="match status" value="1"/>
</dbReference>
<proteinExistence type="predicted"/>
<evidence type="ECO:0000313" key="2">
    <source>
        <dbReference type="EMBL" id="ABB39673.1"/>
    </source>
</evidence>
<evidence type="ECO:0000256" key="1">
    <source>
        <dbReference type="SAM" id="Phobius"/>
    </source>
</evidence>
<dbReference type="InterPro" id="IPR029063">
    <property type="entry name" value="SAM-dependent_MTases_sf"/>
</dbReference>
<protein>
    <recommendedName>
        <fullName evidence="4">DUF268 domain-containing protein</fullName>
    </recommendedName>
</protein>
<feature type="transmembrane region" description="Helical" evidence="1">
    <location>
        <begin position="12"/>
        <end position="36"/>
    </location>
</feature>
<dbReference type="InterPro" id="IPR004951">
    <property type="entry name" value="DUF268_CAE_spp"/>
</dbReference>
<keyword evidence="1" id="KW-1133">Transmembrane helix</keyword>
<evidence type="ECO:0000313" key="3">
    <source>
        <dbReference type="Proteomes" id="UP000002710"/>
    </source>
</evidence>
<dbReference type="HOGENOM" id="CLU_082690_0_0_7"/>
<keyword evidence="1" id="KW-0812">Transmembrane</keyword>
<evidence type="ECO:0008006" key="4">
    <source>
        <dbReference type="Google" id="ProtNLM"/>
    </source>
</evidence>
<dbReference type="KEGG" id="dde:Dde_2878"/>
<reference evidence="2 3" key="1">
    <citation type="journal article" date="2011" name="J. Bacteriol.">
        <title>Complete genome sequence and updated annotation of Desulfovibrio alaskensis G20.</title>
        <authorList>
            <person name="Hauser L.J."/>
            <person name="Land M.L."/>
            <person name="Brown S.D."/>
            <person name="Larimer F."/>
            <person name="Keller K.L."/>
            <person name="Rapp-Giles B.J."/>
            <person name="Price M.N."/>
            <person name="Lin M."/>
            <person name="Bruce D.C."/>
            <person name="Detter J.C."/>
            <person name="Tapia R."/>
            <person name="Han C.S."/>
            <person name="Goodwin L.A."/>
            <person name="Cheng J.F."/>
            <person name="Pitluck S."/>
            <person name="Copeland A."/>
            <person name="Lucas S."/>
            <person name="Nolan M."/>
            <person name="Lapidus A.L."/>
            <person name="Palumbo A.V."/>
            <person name="Wall J.D."/>
        </authorList>
    </citation>
    <scope>NUCLEOTIDE SEQUENCE [LARGE SCALE GENOMIC DNA]</scope>
    <source>
        <strain evidence="3">ATCC BAA 1058 / DSM 17464 / G20</strain>
    </source>
</reference>
<dbReference type="STRING" id="207559.Dde_2878"/>
<sequence>MLRQLKATLSKVPGGLFLAKIVWGAVCYLQFCIAFWRYGRWLGDGRFPCRWSTRWPCLYDATPKTSDFDPHYLYHTAWAVRHLAANLPEKHVDISSCLRFVTIASAFVPIEFYDYRPADIKLDSLMLGKANLTNLPFEDASILSLSCMHVVEHVGLGRYGDPLDPKGDCLAASELQRVLAYEGRLIFVVPVGAPSLMYNAHRVYSYAQVVSLFPELNVIEFSLITDDGVFIPNADLRIVEEQRYGCGCFVFNKQQR</sequence>
<keyword evidence="1" id="KW-0472">Membrane</keyword>
<name>Q30XC3_OLEA2</name>
<dbReference type="eggNOG" id="COG2226">
    <property type="taxonomic scope" value="Bacteria"/>
</dbReference>
<dbReference type="Pfam" id="PF03269">
    <property type="entry name" value="DUF268"/>
    <property type="match status" value="1"/>
</dbReference>
<gene>
    <name evidence="2" type="ordered locus">Dde_2878</name>
</gene>